<accession>A0A0A8ZQ26</accession>
<dbReference type="AlphaFoldDB" id="A0A0A8ZQ26"/>
<sequence>MLYPHKLNFPLLLQDMR</sequence>
<protein>
    <submittedName>
        <fullName evidence="1">Uncharacterized protein</fullName>
    </submittedName>
</protein>
<proteinExistence type="predicted"/>
<organism evidence="1">
    <name type="scientific">Arundo donax</name>
    <name type="common">Giant reed</name>
    <name type="synonym">Donax arundinaceus</name>
    <dbReference type="NCBI Taxonomy" id="35708"/>
    <lineage>
        <taxon>Eukaryota</taxon>
        <taxon>Viridiplantae</taxon>
        <taxon>Streptophyta</taxon>
        <taxon>Embryophyta</taxon>
        <taxon>Tracheophyta</taxon>
        <taxon>Spermatophyta</taxon>
        <taxon>Magnoliopsida</taxon>
        <taxon>Liliopsida</taxon>
        <taxon>Poales</taxon>
        <taxon>Poaceae</taxon>
        <taxon>PACMAD clade</taxon>
        <taxon>Arundinoideae</taxon>
        <taxon>Arundineae</taxon>
        <taxon>Arundo</taxon>
    </lineage>
</organism>
<evidence type="ECO:0000313" key="1">
    <source>
        <dbReference type="EMBL" id="JAD36937.1"/>
    </source>
</evidence>
<dbReference type="EMBL" id="GBRH01260958">
    <property type="protein sequence ID" value="JAD36937.1"/>
    <property type="molecule type" value="Transcribed_RNA"/>
</dbReference>
<reference evidence="1" key="1">
    <citation type="submission" date="2014-09" db="EMBL/GenBank/DDBJ databases">
        <authorList>
            <person name="Magalhaes I.L.F."/>
            <person name="Oliveira U."/>
            <person name="Santos F.R."/>
            <person name="Vidigal T.H.D.A."/>
            <person name="Brescovit A.D."/>
            <person name="Santos A.J."/>
        </authorList>
    </citation>
    <scope>NUCLEOTIDE SEQUENCE</scope>
    <source>
        <tissue evidence="1">Shoot tissue taken approximately 20 cm above the soil surface</tissue>
    </source>
</reference>
<reference evidence="1" key="2">
    <citation type="journal article" date="2015" name="Data Brief">
        <title>Shoot transcriptome of the giant reed, Arundo donax.</title>
        <authorList>
            <person name="Barrero R.A."/>
            <person name="Guerrero F.D."/>
            <person name="Moolhuijzen P."/>
            <person name="Goolsby J.A."/>
            <person name="Tidwell J."/>
            <person name="Bellgard S.E."/>
            <person name="Bellgard M.I."/>
        </authorList>
    </citation>
    <scope>NUCLEOTIDE SEQUENCE</scope>
    <source>
        <tissue evidence="1">Shoot tissue taken approximately 20 cm above the soil surface</tissue>
    </source>
</reference>
<name>A0A0A8ZQ26_ARUDO</name>